<dbReference type="SUPFAM" id="SSF52833">
    <property type="entry name" value="Thioredoxin-like"/>
    <property type="match status" value="1"/>
</dbReference>
<dbReference type="eggNOG" id="COG0526">
    <property type="taxonomic scope" value="Bacteria"/>
</dbReference>
<dbReference type="Pfam" id="PF20207">
    <property type="entry name" value="DUF6568"/>
    <property type="match status" value="1"/>
</dbReference>
<dbReference type="Gene3D" id="3.40.30.10">
    <property type="entry name" value="Glutaredoxin"/>
    <property type="match status" value="1"/>
</dbReference>
<dbReference type="OrthoDB" id="9792987at2"/>
<name>G5JWV2_9STRE</name>
<dbReference type="AlphaFoldDB" id="G5JWV2"/>
<dbReference type="RefSeq" id="WP_003082460.1">
    <property type="nucleotide sequence ID" value="NZ_AEUW02000001.1"/>
</dbReference>
<keyword evidence="2" id="KW-1185">Reference proteome</keyword>
<evidence type="ECO:0000313" key="1">
    <source>
        <dbReference type="EMBL" id="EHJ53381.1"/>
    </source>
</evidence>
<accession>G5JWV2</accession>
<sequence>MLSFEEAIQDFKPITAQAAQDRINSGEKFVLFIGRSTCPFCQRFAPKLSRAAKAKGEPVAFLNSEDQADLPAINQLRKSYSVKTVPGLLVAQAGQVKLVCDSSLSEEAIAAFIA</sequence>
<gene>
    <name evidence="1" type="ORF">STRMA_1249</name>
</gene>
<dbReference type="STRING" id="764298.STRMA_1249"/>
<organism evidence="1 2">
    <name type="scientific">Streptococcus macacae NCTC 11558</name>
    <dbReference type="NCBI Taxonomy" id="764298"/>
    <lineage>
        <taxon>Bacteria</taxon>
        <taxon>Bacillati</taxon>
        <taxon>Bacillota</taxon>
        <taxon>Bacilli</taxon>
        <taxon>Lactobacillales</taxon>
        <taxon>Streptococcaceae</taxon>
        <taxon>Streptococcus</taxon>
    </lineage>
</organism>
<comment type="caution">
    <text evidence="1">The sequence shown here is derived from an EMBL/GenBank/DDBJ whole genome shotgun (WGS) entry which is preliminary data.</text>
</comment>
<evidence type="ECO:0000313" key="2">
    <source>
        <dbReference type="Proteomes" id="UP000003573"/>
    </source>
</evidence>
<protein>
    <submittedName>
        <fullName evidence="1">Bacteriocin transport accessory protein</fullName>
    </submittedName>
</protein>
<dbReference type="InterPro" id="IPR036249">
    <property type="entry name" value="Thioredoxin-like_sf"/>
</dbReference>
<dbReference type="InterPro" id="IPR046698">
    <property type="entry name" value="PedC-like"/>
</dbReference>
<dbReference type="CDD" id="cd02947">
    <property type="entry name" value="TRX_family"/>
    <property type="match status" value="1"/>
</dbReference>
<reference evidence="1 2" key="1">
    <citation type="journal article" date="2014" name="Int. J. Syst. Evol. Microbiol.">
        <title>Phylogenomics and the dynamic genome evolution of the genus Streptococcus.</title>
        <authorList>
            <consortium name="The Broad Institute Genome Sequencing Platform"/>
            <person name="Richards V.P."/>
            <person name="Palmer S.R."/>
            <person name="Pavinski Bitar P.D."/>
            <person name="Qin X."/>
            <person name="Weinstock G.M."/>
            <person name="Highlander S.K."/>
            <person name="Town C.D."/>
            <person name="Burne R.A."/>
            <person name="Stanhope M.J."/>
        </authorList>
    </citation>
    <scope>NUCLEOTIDE SEQUENCE [LARGE SCALE GENOMIC DNA]</scope>
    <source>
        <strain evidence="1 2">NCTC 11558</strain>
    </source>
</reference>
<dbReference type="Proteomes" id="UP000003573">
    <property type="component" value="Unassembled WGS sequence"/>
</dbReference>
<dbReference type="EMBL" id="AEUW02000001">
    <property type="protein sequence ID" value="EHJ53381.1"/>
    <property type="molecule type" value="Genomic_DNA"/>
</dbReference>
<proteinExistence type="predicted"/>